<organism evidence="1 2">
    <name type="scientific">Irpex rosettiformis</name>
    <dbReference type="NCBI Taxonomy" id="378272"/>
    <lineage>
        <taxon>Eukaryota</taxon>
        <taxon>Fungi</taxon>
        <taxon>Dikarya</taxon>
        <taxon>Basidiomycota</taxon>
        <taxon>Agaricomycotina</taxon>
        <taxon>Agaricomycetes</taxon>
        <taxon>Polyporales</taxon>
        <taxon>Irpicaceae</taxon>
        <taxon>Irpex</taxon>
    </lineage>
</organism>
<comment type="caution">
    <text evidence="1">The sequence shown here is derived from an EMBL/GenBank/DDBJ whole genome shotgun (WGS) entry which is preliminary data.</text>
</comment>
<dbReference type="Proteomes" id="UP001055072">
    <property type="component" value="Unassembled WGS sequence"/>
</dbReference>
<evidence type="ECO:0000313" key="1">
    <source>
        <dbReference type="EMBL" id="KAI0091209.1"/>
    </source>
</evidence>
<keyword evidence="2" id="KW-1185">Reference proteome</keyword>
<protein>
    <submittedName>
        <fullName evidence="1">COX5B-domain-containing protein</fullName>
    </submittedName>
</protein>
<gene>
    <name evidence="1" type="ORF">BDY19DRAFT_886643</name>
</gene>
<name>A0ACB8UAR5_9APHY</name>
<proteinExistence type="predicted"/>
<sequence>MLRATLRPATVAARSFKAANASRTLAMSAVRRSGDHHDHHHHESPIPSLFPPGAKPGEVPTDLSHATGLERLQVLGEAEGVKVFDFEPLDSSRTGTLENPVKVFSWDTERLIGCTGAPAESHELVWFNLTKDTKPRCPECGSVYAMDFQGDEEALAIAKAAAHH</sequence>
<dbReference type="EMBL" id="MU274906">
    <property type="protein sequence ID" value="KAI0091209.1"/>
    <property type="molecule type" value="Genomic_DNA"/>
</dbReference>
<accession>A0ACB8UAR5</accession>
<evidence type="ECO:0000313" key="2">
    <source>
        <dbReference type="Proteomes" id="UP001055072"/>
    </source>
</evidence>
<reference evidence="1" key="1">
    <citation type="journal article" date="2021" name="Environ. Microbiol.">
        <title>Gene family expansions and transcriptome signatures uncover fungal adaptations to wood decay.</title>
        <authorList>
            <person name="Hage H."/>
            <person name="Miyauchi S."/>
            <person name="Viragh M."/>
            <person name="Drula E."/>
            <person name="Min B."/>
            <person name="Chaduli D."/>
            <person name="Navarro D."/>
            <person name="Favel A."/>
            <person name="Norest M."/>
            <person name="Lesage-Meessen L."/>
            <person name="Balint B."/>
            <person name="Merenyi Z."/>
            <person name="de Eugenio L."/>
            <person name="Morin E."/>
            <person name="Martinez A.T."/>
            <person name="Baldrian P."/>
            <person name="Stursova M."/>
            <person name="Martinez M.J."/>
            <person name="Novotny C."/>
            <person name="Magnuson J.K."/>
            <person name="Spatafora J.W."/>
            <person name="Maurice S."/>
            <person name="Pangilinan J."/>
            <person name="Andreopoulos W."/>
            <person name="LaButti K."/>
            <person name="Hundley H."/>
            <person name="Na H."/>
            <person name="Kuo A."/>
            <person name="Barry K."/>
            <person name="Lipzen A."/>
            <person name="Henrissat B."/>
            <person name="Riley R."/>
            <person name="Ahrendt S."/>
            <person name="Nagy L.G."/>
            <person name="Grigoriev I.V."/>
            <person name="Martin F."/>
            <person name="Rosso M.N."/>
        </authorList>
    </citation>
    <scope>NUCLEOTIDE SEQUENCE</scope>
    <source>
        <strain evidence="1">CBS 384.51</strain>
    </source>
</reference>